<evidence type="ECO:0000313" key="1">
    <source>
        <dbReference type="EMBL" id="RDB31801.1"/>
    </source>
</evidence>
<protein>
    <submittedName>
        <fullName evidence="1">Uncharacterized protein</fullName>
    </submittedName>
</protein>
<gene>
    <name evidence="1" type="ORF">HAT2_00090</name>
</gene>
<evidence type="ECO:0000313" key="2">
    <source>
        <dbReference type="Proteomes" id="UP000253816"/>
    </source>
</evidence>
<organism evidence="1 2">
    <name type="scientific">Candidatus Similichlamydia laticola</name>
    <dbReference type="NCBI Taxonomy" id="2170265"/>
    <lineage>
        <taxon>Bacteria</taxon>
        <taxon>Pseudomonadati</taxon>
        <taxon>Chlamydiota</taxon>
        <taxon>Chlamydiia</taxon>
        <taxon>Parachlamydiales</taxon>
        <taxon>Candidatus Parilichlamydiaceae</taxon>
        <taxon>Candidatus Similichlamydia</taxon>
    </lineage>
</organism>
<accession>A0A369KB15</accession>
<dbReference type="RefSeq" id="WP_114544056.1">
    <property type="nucleotide sequence ID" value="NZ_QQBG01000007.1"/>
</dbReference>
<dbReference type="EMBL" id="QQBG01000007">
    <property type="protein sequence ID" value="RDB31801.1"/>
    <property type="molecule type" value="Genomic_DNA"/>
</dbReference>
<dbReference type="OrthoDB" id="9821309at2"/>
<sequence>MYPEFDTKILNKSPYLGENHRQFVEQPTYPFSSETPTLEIEGEEVVCLHAVPLWDFMMDNIFPGLSQEEFNAEKAKVLAVDSNAQTIYERLFYAMLEDIYLSVFEGRDDTTNDQQFTLDQFQALDENEKDILFQSYLTTRFHGTSKLPSDQRLLTNLELRASNMRIWASYALMRSLEQIQRHTINTGRLATRNAQTAQSISTEMIDPKYSYRPLLNSSDYEGQHRNQRNSKLLEDLKTFRLVIQKKVDRSSAELTKVNNDAEIFSNFISKLFETDLNMVRGLFS</sequence>
<proteinExistence type="predicted"/>
<comment type="caution">
    <text evidence="1">The sequence shown here is derived from an EMBL/GenBank/DDBJ whole genome shotgun (WGS) entry which is preliminary data.</text>
</comment>
<dbReference type="AlphaFoldDB" id="A0A369KB15"/>
<name>A0A369KB15_9BACT</name>
<keyword evidence="2" id="KW-1185">Reference proteome</keyword>
<reference evidence="1 2" key="1">
    <citation type="submission" date="2018-07" db="EMBL/GenBank/DDBJ databases">
        <title>Comparative genomics of the Candidatus Parilichlamydiaceae reveals evidence of convergent evolution and genome reduction in the phylum Chlamydiae.</title>
        <authorList>
            <person name="Taylor-Brown A."/>
            <person name="Polkinghorne A."/>
        </authorList>
    </citation>
    <scope>NUCLEOTIDE SEQUENCE [LARGE SCALE GENOMIC DNA]</scope>
    <source>
        <strain evidence="1 2">Hat2</strain>
    </source>
</reference>
<dbReference type="Proteomes" id="UP000253816">
    <property type="component" value="Unassembled WGS sequence"/>
</dbReference>